<dbReference type="RefSeq" id="WP_349136615.1">
    <property type="nucleotide sequence ID" value="NZ_JBBMFF010000250.1"/>
</dbReference>
<protein>
    <submittedName>
        <fullName evidence="1">Uncharacterized protein</fullName>
    </submittedName>
</protein>
<reference evidence="1 2" key="1">
    <citation type="submission" date="2024-03" db="EMBL/GenBank/DDBJ databases">
        <title>Human intestinal bacterial collection.</title>
        <authorList>
            <person name="Pauvert C."/>
            <person name="Hitch T.C.A."/>
            <person name="Clavel T."/>
        </authorList>
    </citation>
    <scope>NUCLEOTIDE SEQUENCE [LARGE SCALE GENOMIC DNA]</scope>
    <source>
        <strain evidence="1 2">CLA-AA-H192</strain>
    </source>
</reference>
<keyword evidence="2" id="KW-1185">Reference proteome</keyword>
<accession>A0ABV1G9A1</accession>
<proteinExistence type="predicted"/>
<gene>
    <name evidence="1" type="ORF">WMO66_11780</name>
</gene>
<name>A0ABV1G9A1_9FIRM</name>
<dbReference type="Proteomes" id="UP001491552">
    <property type="component" value="Unassembled WGS sequence"/>
</dbReference>
<dbReference type="EMBL" id="JBBMFF010000250">
    <property type="protein sequence ID" value="MEQ2511914.1"/>
    <property type="molecule type" value="Genomic_DNA"/>
</dbReference>
<organism evidence="1 2">
    <name type="scientific">Faecousia intestinalis</name>
    <dbReference type="NCBI Taxonomy" id="3133167"/>
    <lineage>
        <taxon>Bacteria</taxon>
        <taxon>Bacillati</taxon>
        <taxon>Bacillota</taxon>
        <taxon>Clostridia</taxon>
        <taxon>Eubacteriales</taxon>
        <taxon>Oscillospiraceae</taxon>
        <taxon>Faecousia</taxon>
    </lineage>
</organism>
<comment type="caution">
    <text evidence="1">The sequence shown here is derived from an EMBL/GenBank/DDBJ whole genome shotgun (WGS) entry which is preliminary data.</text>
</comment>
<evidence type="ECO:0000313" key="1">
    <source>
        <dbReference type="EMBL" id="MEQ2511914.1"/>
    </source>
</evidence>
<sequence length="74" mass="8193">MIVRFASVSDVREFVGLATLQPYAIDVVDGEHVVSAKNFMELFTINFTHPLQVQIADSRNEAHFAKAAARFVVG</sequence>
<evidence type="ECO:0000313" key="2">
    <source>
        <dbReference type="Proteomes" id="UP001491552"/>
    </source>
</evidence>